<proteinExistence type="predicted"/>
<feature type="region of interest" description="Disordered" evidence="2">
    <location>
        <begin position="122"/>
        <end position="146"/>
    </location>
</feature>
<dbReference type="Proteomes" id="UP000011543">
    <property type="component" value="Unassembled WGS sequence"/>
</dbReference>
<dbReference type="Pfam" id="PF00496">
    <property type="entry name" value="SBP_bac_5"/>
    <property type="match status" value="2"/>
</dbReference>
<feature type="compositionally biased region" description="Basic and acidic residues" evidence="2">
    <location>
        <begin position="126"/>
        <end position="139"/>
    </location>
</feature>
<evidence type="ECO:0000256" key="2">
    <source>
        <dbReference type="SAM" id="MobiDB-lite"/>
    </source>
</evidence>
<feature type="domain" description="Solute-binding protein family 5" evidence="3">
    <location>
        <begin position="276"/>
        <end position="558"/>
    </location>
</feature>
<reference evidence="6" key="1">
    <citation type="submission" date="2010-02" db="EMBL/GenBank/DDBJ databases">
        <title>Complete sequence of plasmid 2 of Natrialba magadii ATCC 43099.</title>
        <authorList>
            <consortium name="US DOE Joint Genome Institute"/>
            <person name="Lucas S."/>
            <person name="Copeland A."/>
            <person name="Lapidus A."/>
            <person name="Cheng J.-F."/>
            <person name="Bruce D."/>
            <person name="Goodwin L."/>
            <person name="Pitluck S."/>
            <person name="Davenport K."/>
            <person name="Saunders E."/>
            <person name="Detter J.C."/>
            <person name="Han C."/>
            <person name="Tapia R."/>
            <person name="Land M."/>
            <person name="Hauser L."/>
            <person name="Kyrpides N."/>
            <person name="Mikhailova N."/>
            <person name="De Castro R.E."/>
            <person name="Maupin-Furlow J.A."/>
            <person name="Woyke T."/>
        </authorList>
    </citation>
    <scope>NUCLEOTIDE SEQUENCE [LARGE SCALE GENOMIC DNA]</scope>
    <source>
        <strain evidence="6">ATCC 43099 / DSM 3394 / CCM 3739 / CIP 104546 / IAM 13178 / JCM 8861 / NBRC 102185 / NCIMB 2190 / MS3</strain>
        <plasmid evidence="6">pNMAG02</plasmid>
    </source>
</reference>
<dbReference type="PATRIC" id="fig|547559.17.peg.3027"/>
<accession>D3T1S0</accession>
<dbReference type="InterPro" id="IPR000914">
    <property type="entry name" value="SBP_5_dom"/>
</dbReference>
<evidence type="ECO:0000313" key="5">
    <source>
        <dbReference type="EMBL" id="ELY26565.1"/>
    </source>
</evidence>
<dbReference type="GO" id="GO:1904680">
    <property type="term" value="F:peptide transmembrane transporter activity"/>
    <property type="evidence" value="ECO:0007669"/>
    <property type="project" value="TreeGrafter"/>
</dbReference>
<keyword evidence="1" id="KW-0732">Signal</keyword>
<sequence>MGNGNTQLDRRSFLKRTSAAAGAASIAATAGCLGGENGGDSDIDYDDEEDAGEPFPEYTFYNNPQDYNPQRHDLINLIAEQWQEVGFDVEVEVLEWATLLSRVSDEYEFDFAAWSQYQSPDPAENVADRWSPEHAEEPGRGNYNQYQNDRVGELIDEQLAAEEMEGRVDAFHEIQDILAEDAPFSPVCYETQLIPYRTDELDGWVEHPAGPDRIHQYANVEPMDQNEDGYLRGFWTEALENLNSWSHEGLSKHLHIQDAIQLRVAQVDADLELDPEHGLAQDIERPDETTIRFEIRDDVEWSDGEPLTPDDVAFTYNTIAEQEPSTYTTVSNYVEGASVDGDWVEVDLSQEIGRAALLLIGYEVYVAAEHVWEGTDPVQDELVEEPVCSGPMEVDYWDVGQGIELETRDDHPIDLAVDGLFWEIIPESSTIWSYTEDGTINYHPFAQPGLELQDGEEEIDDFEVFEAPGDGWTHLNINTTSEGLDEVAVRQALVHALPKEAASEQLFYGYMPVAHSYVAPAFGPLHREHEDLPFTGEGTIAAAASHLQENGYVVTEDGVYYSE</sequence>
<dbReference type="GO" id="GO:0015833">
    <property type="term" value="P:peptide transport"/>
    <property type="evidence" value="ECO:0007669"/>
    <property type="project" value="TreeGrafter"/>
</dbReference>
<dbReference type="SUPFAM" id="SSF53850">
    <property type="entry name" value="Periplasmic binding protein-like II"/>
    <property type="match status" value="2"/>
</dbReference>
<dbReference type="GeneID" id="8828730"/>
<keyword evidence="4" id="KW-0614">Plasmid</keyword>
<dbReference type="Gene3D" id="3.40.190.10">
    <property type="entry name" value="Periplasmic binding protein-like II"/>
    <property type="match status" value="1"/>
</dbReference>
<dbReference type="AlphaFoldDB" id="D3T1S0"/>
<evidence type="ECO:0000313" key="7">
    <source>
        <dbReference type="Proteomes" id="UP000011543"/>
    </source>
</evidence>
<dbReference type="eggNOG" id="arCOG01534">
    <property type="taxonomic scope" value="Archaea"/>
</dbReference>
<feature type="domain" description="Solute-binding protein family 5" evidence="3">
    <location>
        <begin position="44"/>
        <end position="130"/>
    </location>
</feature>
<dbReference type="EMBL" id="CP001934">
    <property type="protein sequence ID" value="ADD07529.1"/>
    <property type="molecule type" value="Genomic_DNA"/>
</dbReference>
<evidence type="ECO:0000313" key="6">
    <source>
        <dbReference type="Proteomes" id="UP000001879"/>
    </source>
</evidence>
<reference evidence="4 6" key="2">
    <citation type="journal article" date="2012" name="BMC Genomics">
        <title>A comparative genomics perspective on the genetic content of the alkaliphilic haloarchaeon Natrialba magadii ATCC 43099T.</title>
        <authorList>
            <person name="Siddaramappa S."/>
            <person name="Challacombe J.F."/>
            <person name="Decastro R.E."/>
            <person name="Pfeiffer F."/>
            <person name="Sastre D.E."/>
            <person name="Gimenez M.I."/>
            <person name="Paggi R.A."/>
            <person name="Detter J.C."/>
            <person name="Davenport K.W."/>
            <person name="Goodwin L.A."/>
            <person name="Kyrpides N."/>
            <person name="Tapia R."/>
            <person name="Pitluck S."/>
            <person name="Lucas S."/>
            <person name="Woyke T."/>
            <person name="Maupin-Furlow J.A."/>
        </authorList>
    </citation>
    <scope>NUCLEOTIDE SEQUENCE [LARGE SCALE GENOMIC DNA]</scope>
    <source>
        <strain evidence="4">ATCC 43099</strain>
        <strain evidence="6">ATCC 43099 / DSM 3394 / CCM 3739 / CIP 104546 / IAM 13178 / JCM 8861 / NBRC 102185 / NCIMB 2190 / MS3</strain>
    </source>
</reference>
<geneLocation type="plasmid" evidence="4 6">
    <name>pNMAG02</name>
</geneLocation>
<dbReference type="OrthoDB" id="233597at2157"/>
<evidence type="ECO:0000259" key="3">
    <source>
        <dbReference type="Pfam" id="PF00496"/>
    </source>
</evidence>
<reference evidence="5 7" key="3">
    <citation type="journal article" date="2014" name="PLoS Genet.">
        <title>Phylogenetically driven sequencing of extremely halophilic archaea reveals strategies for static and dynamic osmo-response.</title>
        <authorList>
            <person name="Becker E.A."/>
            <person name="Seitzer P.M."/>
            <person name="Tritt A."/>
            <person name="Larsen D."/>
            <person name="Krusor M."/>
            <person name="Yao A.I."/>
            <person name="Wu D."/>
            <person name="Madern D."/>
            <person name="Eisen J.A."/>
            <person name="Darling A.E."/>
            <person name="Facciotti M.T."/>
        </authorList>
    </citation>
    <scope>NUCLEOTIDE SEQUENCE [LARGE SCALE GENOMIC DNA]</scope>
    <source>
        <strain evidence="7">ATCC 43099 / DSM 3394 / CCM 3739 / CIP 104546 / IAM 13178 / JCM 8861 / NBRC 102185 / NCIMB 2190 / MS3</strain>
        <strain evidence="5">MS-3</strain>
    </source>
</reference>
<dbReference type="Gene3D" id="3.10.105.10">
    <property type="entry name" value="Dipeptide-binding Protein, Domain 3"/>
    <property type="match status" value="2"/>
</dbReference>
<dbReference type="HOGENOM" id="CLU_035683_0_0_2"/>
<feature type="region of interest" description="Disordered" evidence="2">
    <location>
        <begin position="30"/>
        <end position="66"/>
    </location>
</feature>
<keyword evidence="6" id="KW-1185">Reference proteome</keyword>
<reference evidence="4" key="4">
    <citation type="submission" date="2016-09" db="EMBL/GenBank/DDBJ databases">
        <authorList>
            <person name="Pfeiffer F."/>
        </authorList>
    </citation>
    <scope>NUCLEOTIDE SEQUENCE</scope>
    <source>
        <strain evidence="4">ATCC 43099</strain>
        <plasmid evidence="4">pNMAG02</plasmid>
    </source>
</reference>
<dbReference type="PANTHER" id="PTHR30290">
    <property type="entry name" value="PERIPLASMIC BINDING COMPONENT OF ABC TRANSPORTER"/>
    <property type="match status" value="1"/>
</dbReference>
<evidence type="ECO:0000313" key="4">
    <source>
        <dbReference type="EMBL" id="ADD07529.1"/>
    </source>
</evidence>
<dbReference type="PROSITE" id="PS51318">
    <property type="entry name" value="TAT"/>
    <property type="match status" value="1"/>
</dbReference>
<gene>
    <name evidence="4" type="primary">dppA6</name>
    <name evidence="4" type="ordered locus">Nmag_3996</name>
    <name evidence="5" type="ORF">C500_15420</name>
</gene>
<dbReference type="RefSeq" id="WP_004216308.1">
    <property type="nucleotide sequence ID" value="NC_013924.1"/>
</dbReference>
<protein>
    <submittedName>
        <fullName evidence="4">ABC-type transport system periplasmic substrate-binding protein (Probable substrate dipeptide/oligopeptide)</fullName>
    </submittedName>
    <submittedName>
        <fullName evidence="5">Family 5 extracellular solute-binding protein</fullName>
    </submittedName>
</protein>
<dbReference type="PaxDb" id="547559-Nmag_3996"/>
<dbReference type="PANTHER" id="PTHR30290:SF38">
    <property type="entry name" value="D,D-DIPEPTIDE-BINDING PERIPLASMIC PROTEIN DDPA-RELATED"/>
    <property type="match status" value="1"/>
</dbReference>
<evidence type="ECO:0000256" key="1">
    <source>
        <dbReference type="ARBA" id="ARBA00022729"/>
    </source>
</evidence>
<dbReference type="InterPro" id="IPR039424">
    <property type="entry name" value="SBP_5"/>
</dbReference>
<organism evidence="4 6">
    <name type="scientific">Natrialba magadii (strain ATCC 43099 / DSM 3394 / CCM 3739 / CIP 104546 / IAM 13178 / JCM 8861 / NBRC 102185 / NCIMB 2190 / MS3)</name>
    <name type="common">Natronobacterium magadii</name>
    <dbReference type="NCBI Taxonomy" id="547559"/>
    <lineage>
        <taxon>Archaea</taxon>
        <taxon>Methanobacteriati</taxon>
        <taxon>Methanobacteriota</taxon>
        <taxon>Stenosarchaea group</taxon>
        <taxon>Halobacteria</taxon>
        <taxon>Halobacteriales</taxon>
        <taxon>Natrialbaceae</taxon>
        <taxon>Natrialba</taxon>
    </lineage>
</organism>
<dbReference type="EMBL" id="AOHS01000051">
    <property type="protein sequence ID" value="ELY26565.1"/>
    <property type="molecule type" value="Genomic_DNA"/>
</dbReference>
<dbReference type="KEGG" id="nmg:Nmag_3996"/>
<dbReference type="InterPro" id="IPR006311">
    <property type="entry name" value="TAT_signal"/>
</dbReference>
<dbReference type="Proteomes" id="UP000001879">
    <property type="component" value="Plasmid pNMAG02"/>
</dbReference>
<name>D3T1S0_NATMM</name>
<feature type="compositionally biased region" description="Acidic residues" evidence="2">
    <location>
        <begin position="39"/>
        <end position="52"/>
    </location>
</feature>